<dbReference type="SUPFAM" id="SSF101936">
    <property type="entry name" value="DNA-binding pseudobarrel domain"/>
    <property type="match status" value="1"/>
</dbReference>
<comment type="caution">
    <text evidence="12">The sequence shown here is derived from an EMBL/GenBank/DDBJ whole genome shotgun (WGS) entry which is preliminary data.</text>
</comment>
<gene>
    <name evidence="12" type="ORF">EPI10_018445</name>
</gene>
<proteinExistence type="inferred from homology"/>
<evidence type="ECO:0000256" key="6">
    <source>
        <dbReference type="ARBA" id="ARBA00023242"/>
    </source>
</evidence>
<dbReference type="GO" id="GO:0005634">
    <property type="term" value="C:nucleus"/>
    <property type="evidence" value="ECO:0007669"/>
    <property type="project" value="UniProtKB-SubCell"/>
</dbReference>
<keyword evidence="13" id="KW-1185">Reference proteome</keyword>
<comment type="similarity">
    <text evidence="2 8">Belongs to the ARF family.</text>
</comment>
<dbReference type="OrthoDB" id="1865909at2759"/>
<dbReference type="InterPro" id="IPR044835">
    <property type="entry name" value="ARF_plant"/>
</dbReference>
<dbReference type="Gene3D" id="2.30.30.1040">
    <property type="match status" value="1"/>
</dbReference>
<dbReference type="InterPro" id="IPR003340">
    <property type="entry name" value="B3_DNA-bd"/>
</dbReference>
<evidence type="ECO:0000313" key="12">
    <source>
        <dbReference type="EMBL" id="KAA3455409.1"/>
    </source>
</evidence>
<dbReference type="InterPro" id="IPR053793">
    <property type="entry name" value="PB1-like"/>
</dbReference>
<evidence type="ECO:0000313" key="13">
    <source>
        <dbReference type="Proteomes" id="UP000325315"/>
    </source>
</evidence>
<dbReference type="Proteomes" id="UP000325315">
    <property type="component" value="Unassembled WGS sequence"/>
</dbReference>
<dbReference type="FunFam" id="2.40.330.10:FF:000001">
    <property type="entry name" value="Auxin response factor"/>
    <property type="match status" value="1"/>
</dbReference>
<feature type="region of interest" description="Disordered" evidence="9">
    <location>
        <begin position="667"/>
        <end position="692"/>
    </location>
</feature>
<keyword evidence="4 8" id="KW-0238">DNA-binding</keyword>
<evidence type="ECO:0000259" key="11">
    <source>
        <dbReference type="PROSITE" id="PS51745"/>
    </source>
</evidence>
<reference evidence="13" key="1">
    <citation type="journal article" date="2019" name="Plant Biotechnol. J.">
        <title>Genome sequencing of the Australian wild diploid species Gossypium australe highlights disease resistance and delayed gland morphogenesis.</title>
        <authorList>
            <person name="Cai Y."/>
            <person name="Cai X."/>
            <person name="Wang Q."/>
            <person name="Wang P."/>
            <person name="Zhang Y."/>
            <person name="Cai C."/>
            <person name="Xu Y."/>
            <person name="Wang K."/>
            <person name="Zhou Z."/>
            <person name="Wang C."/>
            <person name="Geng S."/>
            <person name="Li B."/>
            <person name="Dong Q."/>
            <person name="Hou Y."/>
            <person name="Wang H."/>
            <person name="Ai P."/>
            <person name="Liu Z."/>
            <person name="Yi F."/>
            <person name="Sun M."/>
            <person name="An G."/>
            <person name="Cheng J."/>
            <person name="Zhang Y."/>
            <person name="Shi Q."/>
            <person name="Xie Y."/>
            <person name="Shi X."/>
            <person name="Chang Y."/>
            <person name="Huang F."/>
            <person name="Chen Y."/>
            <person name="Hong S."/>
            <person name="Mi L."/>
            <person name="Sun Q."/>
            <person name="Zhang L."/>
            <person name="Zhou B."/>
            <person name="Peng R."/>
            <person name="Zhang X."/>
            <person name="Liu F."/>
        </authorList>
    </citation>
    <scope>NUCLEOTIDE SEQUENCE [LARGE SCALE GENOMIC DNA]</scope>
    <source>
        <strain evidence="13">cv. PA1801</strain>
    </source>
</reference>
<dbReference type="GO" id="GO:0006355">
    <property type="term" value="P:regulation of DNA-templated transcription"/>
    <property type="evidence" value="ECO:0007669"/>
    <property type="project" value="InterPro"/>
</dbReference>
<feature type="compositionally biased region" description="Polar residues" evidence="9">
    <location>
        <begin position="679"/>
        <end position="688"/>
    </location>
</feature>
<dbReference type="FunFam" id="2.30.30.1040:FF:000001">
    <property type="entry name" value="Auxin response factor"/>
    <property type="match status" value="1"/>
</dbReference>
<dbReference type="SMART" id="SM01019">
    <property type="entry name" value="B3"/>
    <property type="match status" value="1"/>
</dbReference>
<dbReference type="FunFam" id="3.10.20.90:FF:000047">
    <property type="entry name" value="Auxin response factor"/>
    <property type="match status" value="1"/>
</dbReference>
<evidence type="ECO:0000256" key="4">
    <source>
        <dbReference type="ARBA" id="ARBA00023125"/>
    </source>
</evidence>
<evidence type="ECO:0000256" key="9">
    <source>
        <dbReference type="SAM" id="MobiDB-lite"/>
    </source>
</evidence>
<evidence type="ECO:0000256" key="8">
    <source>
        <dbReference type="RuleBase" id="RU004561"/>
    </source>
</evidence>
<keyword evidence="5 8" id="KW-0804">Transcription</keyword>
<dbReference type="InterPro" id="IPR015300">
    <property type="entry name" value="DNA-bd_pseudobarrel_sf"/>
</dbReference>
<dbReference type="InterPro" id="IPR010525">
    <property type="entry name" value="ARF_dom"/>
</dbReference>
<dbReference type="Gene3D" id="2.40.330.10">
    <property type="entry name" value="DNA-binding pseudobarrel domain"/>
    <property type="match status" value="1"/>
</dbReference>
<comment type="function">
    <text evidence="8">Auxin response factors (ARFs) are transcriptional factors that bind specifically to the DNA sequence 5'-TGTCTC-3' found in the auxin-responsive promoter elements (AuxREs).</text>
</comment>
<keyword evidence="6 8" id="KW-0539">Nucleus</keyword>
<evidence type="ECO:0000256" key="1">
    <source>
        <dbReference type="ARBA" id="ARBA00004123"/>
    </source>
</evidence>
<organism evidence="12 13">
    <name type="scientific">Gossypium australe</name>
    <dbReference type="NCBI Taxonomy" id="47621"/>
    <lineage>
        <taxon>Eukaryota</taxon>
        <taxon>Viridiplantae</taxon>
        <taxon>Streptophyta</taxon>
        <taxon>Embryophyta</taxon>
        <taxon>Tracheophyta</taxon>
        <taxon>Spermatophyta</taxon>
        <taxon>Magnoliopsida</taxon>
        <taxon>eudicotyledons</taxon>
        <taxon>Gunneridae</taxon>
        <taxon>Pentapetalae</taxon>
        <taxon>rosids</taxon>
        <taxon>malvids</taxon>
        <taxon>Malvales</taxon>
        <taxon>Malvaceae</taxon>
        <taxon>Malvoideae</taxon>
        <taxon>Gossypium</taxon>
    </lineage>
</organism>
<accession>A0A5B6UC45</accession>
<dbReference type="AlphaFoldDB" id="A0A5B6UC45"/>
<dbReference type="Gene3D" id="3.10.20.90">
    <property type="entry name" value="Phosphatidylinositol 3-kinase Catalytic Subunit, Chain A, domain 1"/>
    <property type="match status" value="1"/>
</dbReference>
<evidence type="ECO:0000256" key="5">
    <source>
        <dbReference type="ARBA" id="ARBA00023163"/>
    </source>
</evidence>
<dbReference type="PROSITE" id="PS50863">
    <property type="entry name" value="B3"/>
    <property type="match status" value="1"/>
</dbReference>
<dbReference type="Pfam" id="PF06507">
    <property type="entry name" value="ARF_AD"/>
    <property type="match status" value="1"/>
</dbReference>
<evidence type="ECO:0000256" key="2">
    <source>
        <dbReference type="ARBA" id="ARBA00007853"/>
    </source>
</evidence>
<dbReference type="PANTHER" id="PTHR31384:SF102">
    <property type="entry name" value="AUXIN RESPONSE FACTOR 4"/>
    <property type="match status" value="1"/>
</dbReference>
<dbReference type="PANTHER" id="PTHR31384">
    <property type="entry name" value="AUXIN RESPONSE FACTOR 4-RELATED"/>
    <property type="match status" value="1"/>
</dbReference>
<dbReference type="CDD" id="cd10017">
    <property type="entry name" value="B3_DNA"/>
    <property type="match status" value="1"/>
</dbReference>
<evidence type="ECO:0000259" key="10">
    <source>
        <dbReference type="PROSITE" id="PS50863"/>
    </source>
</evidence>
<dbReference type="PROSITE" id="PS51745">
    <property type="entry name" value="PB1"/>
    <property type="match status" value="1"/>
</dbReference>
<name>A0A5B6UC45_9ROSI</name>
<feature type="domain" description="TF-B3" evidence="10">
    <location>
        <begin position="159"/>
        <end position="264"/>
    </location>
</feature>
<keyword evidence="3 8" id="KW-0805">Transcription regulation</keyword>
<sequence length="904" mass="101274">MEIDLNHALSEVEKTAVCNGDCDKLNCVCSSSSSNLASPPCTSSIYLELWHACAGPLTSLPKKGNLVVYFPQGHLEQLASASPFSTLEISTFDLPPHIFCKVVNVQLLANKENDEVYTQLTLLPQPELRGPNLESKQLDELGVDEGDDGSPKRSTPHMFCKTLTASDTSTHGGFSVPRRAAEDCFPPLVRDYKQTRPSQELVAKDLHGVEWRFRHIYRGQPRRHLLTTGWSIFVSQKNLVAGDAVLFLRHELLTIINYSLFGVLADLSFLQHYRGEDGELRLGIRRAVRPRNCLPESVIAKQNSYPNVLSLVANALSTKRMFHVFYSPRASHAEFVIPFRKYFKSIANSVCIGTRFKMRFDMDDSPERRFSGVVMGMEDSDPYKWPNSRWRCLMVRWDEDNMIDRHERVSPWEIDPSASLPPLSIQSSPRLKKLRTGPQAAAPDTLITGANLSARLVILLHFYTRLMYASCVVFLSGGSRFLDFEEPLRSSKVLQGQENVGFVSPLYGRDTVSCPLDFEMQSPAHHQSLASTGIEKSNISEFMRVRSTTYTGFADSNRFPKVLQGQEICQLRSLTQKADLNLGVWVKTNVGCNSFNMHQTLKTNCYPLASEGLRNMYFPYSEFLKTVQEPTMSSYACPLPRGNVPFNASSIRTGVGVIVDGFRKPNQLNEHKPLENIPSPASENNSRNQQDDSFKRNVAGCKLFGFPLNVESPTPNSQNSGKRSCTKVHKQGSLVGRAIDLSRLYGYDDLMIELERLFGMEGVLSDPDKGWRVLYTDSENDVMVVGDDPWHEFCEVVSKIHIYTQEEVEKMTIGTGSDDTQSCLEQAAVIMEASKSSSVGQPDSSSPLFWPFAKAPKFDTCILRNGVISKAVEMTQVNVKFIGALNLENPFQTWVPKAWGIFIA</sequence>
<dbReference type="GO" id="GO:0009734">
    <property type="term" value="P:auxin-activated signaling pathway"/>
    <property type="evidence" value="ECO:0007669"/>
    <property type="project" value="UniProtKB-KW"/>
</dbReference>
<keyword evidence="7 8" id="KW-0927">Auxin signaling pathway</keyword>
<dbReference type="GO" id="GO:0003677">
    <property type="term" value="F:DNA binding"/>
    <property type="evidence" value="ECO:0007669"/>
    <property type="project" value="UniProtKB-KW"/>
</dbReference>
<evidence type="ECO:0000256" key="3">
    <source>
        <dbReference type="ARBA" id="ARBA00023015"/>
    </source>
</evidence>
<evidence type="ECO:0000256" key="7">
    <source>
        <dbReference type="ARBA" id="ARBA00023294"/>
    </source>
</evidence>
<feature type="domain" description="PB1" evidence="11">
    <location>
        <begin position="723"/>
        <end position="807"/>
    </location>
</feature>
<protein>
    <recommendedName>
        <fullName evidence="8">Auxin response factor</fullName>
    </recommendedName>
</protein>
<comment type="subunit">
    <text evidence="8">Homodimers and heterodimers.</text>
</comment>
<dbReference type="SUPFAM" id="SSF54277">
    <property type="entry name" value="CAD &amp; PB1 domains"/>
    <property type="match status" value="1"/>
</dbReference>
<dbReference type="Pfam" id="PF02362">
    <property type="entry name" value="B3"/>
    <property type="match status" value="1"/>
</dbReference>
<comment type="subcellular location">
    <subcellularLocation>
        <location evidence="1 8">Nucleus</location>
    </subcellularLocation>
</comment>
<dbReference type="EMBL" id="SMMG02000012">
    <property type="protein sequence ID" value="KAA3455409.1"/>
    <property type="molecule type" value="Genomic_DNA"/>
</dbReference>